<name>A0ABV5VYV8_9BACL</name>
<dbReference type="InterPro" id="IPR035919">
    <property type="entry name" value="EAL_sf"/>
</dbReference>
<dbReference type="Pfam" id="PF00563">
    <property type="entry name" value="EAL"/>
    <property type="match status" value="1"/>
</dbReference>
<evidence type="ECO:0000313" key="3">
    <source>
        <dbReference type="Proteomes" id="UP001589619"/>
    </source>
</evidence>
<reference evidence="2 3" key="1">
    <citation type="submission" date="2024-09" db="EMBL/GenBank/DDBJ databases">
        <authorList>
            <person name="Sun Q."/>
            <person name="Mori K."/>
        </authorList>
    </citation>
    <scope>NUCLEOTIDE SEQUENCE [LARGE SCALE GENOMIC DNA]</scope>
    <source>
        <strain evidence="2 3">JCM 12520</strain>
    </source>
</reference>
<dbReference type="CDD" id="cd01948">
    <property type="entry name" value="EAL"/>
    <property type="match status" value="1"/>
</dbReference>
<dbReference type="SUPFAM" id="SSF141868">
    <property type="entry name" value="EAL domain-like"/>
    <property type="match status" value="1"/>
</dbReference>
<dbReference type="PANTHER" id="PTHR33121:SF71">
    <property type="entry name" value="OXYGEN SENSOR PROTEIN DOSP"/>
    <property type="match status" value="1"/>
</dbReference>
<dbReference type="RefSeq" id="WP_344901243.1">
    <property type="nucleotide sequence ID" value="NZ_BAAAYO010000001.1"/>
</dbReference>
<protein>
    <submittedName>
        <fullName evidence="2">EAL domain-containing protein</fullName>
    </submittedName>
</protein>
<sequence>MLRQIDAGVAPFVKASVARFCFRFFEPLMNEAAMRRMELEQGLHRAIEQEEFVLFYQPKYNVQSGRMIGVEALIRWNHPSFGIVPPSEFIPLAEETRLILPLGEWILRTACAQNKAWQQAGYPPIKVAVNLSMLQIREDYLVPLLARTLEETGLDSRFLELEIRGARVLF</sequence>
<dbReference type="Proteomes" id="UP001589619">
    <property type="component" value="Unassembled WGS sequence"/>
</dbReference>
<dbReference type="Gene3D" id="3.20.20.450">
    <property type="entry name" value="EAL domain"/>
    <property type="match status" value="1"/>
</dbReference>
<evidence type="ECO:0000313" key="2">
    <source>
        <dbReference type="EMBL" id="MFB9753495.1"/>
    </source>
</evidence>
<dbReference type="SMART" id="SM00052">
    <property type="entry name" value="EAL"/>
    <property type="match status" value="1"/>
</dbReference>
<gene>
    <name evidence="2" type="ORF">ACFFNY_18165</name>
</gene>
<feature type="domain" description="EAL" evidence="1">
    <location>
        <begin position="36"/>
        <end position="170"/>
    </location>
</feature>
<dbReference type="PROSITE" id="PS50883">
    <property type="entry name" value="EAL"/>
    <property type="match status" value="1"/>
</dbReference>
<organism evidence="2 3">
    <name type="scientific">Paenibacillus hodogayensis</name>
    <dbReference type="NCBI Taxonomy" id="279208"/>
    <lineage>
        <taxon>Bacteria</taxon>
        <taxon>Bacillati</taxon>
        <taxon>Bacillota</taxon>
        <taxon>Bacilli</taxon>
        <taxon>Bacillales</taxon>
        <taxon>Paenibacillaceae</taxon>
        <taxon>Paenibacillus</taxon>
    </lineage>
</organism>
<dbReference type="PANTHER" id="PTHR33121">
    <property type="entry name" value="CYCLIC DI-GMP PHOSPHODIESTERASE PDEF"/>
    <property type="match status" value="1"/>
</dbReference>
<dbReference type="InterPro" id="IPR001633">
    <property type="entry name" value="EAL_dom"/>
</dbReference>
<comment type="caution">
    <text evidence="2">The sequence shown here is derived from an EMBL/GenBank/DDBJ whole genome shotgun (WGS) entry which is preliminary data.</text>
</comment>
<evidence type="ECO:0000259" key="1">
    <source>
        <dbReference type="PROSITE" id="PS50883"/>
    </source>
</evidence>
<dbReference type="EMBL" id="JBHMAG010000012">
    <property type="protein sequence ID" value="MFB9753495.1"/>
    <property type="molecule type" value="Genomic_DNA"/>
</dbReference>
<keyword evidence="3" id="KW-1185">Reference proteome</keyword>
<dbReference type="InterPro" id="IPR050706">
    <property type="entry name" value="Cyclic-di-GMP_PDE-like"/>
</dbReference>
<accession>A0ABV5VYV8</accession>
<proteinExistence type="predicted"/>